<evidence type="ECO:0008006" key="4">
    <source>
        <dbReference type="Google" id="ProtNLM"/>
    </source>
</evidence>
<feature type="region of interest" description="Disordered" evidence="1">
    <location>
        <begin position="33"/>
        <end position="69"/>
    </location>
</feature>
<evidence type="ECO:0000313" key="3">
    <source>
        <dbReference type="Proteomes" id="UP000612680"/>
    </source>
</evidence>
<gene>
    <name evidence="2" type="ORF">HWI92_01680</name>
</gene>
<sequence>MRVKIDTKELDKLAKGLSRYESVVPRSVKNTALRRSSKPMLDAAKKEAPVGRAISGRNNEEGGGATRSDLRIKAVKPEPGEDSRVLVGVSKRRGKVGWRTHFITRGFTDRGGKRHAPNDFLKRAYESTIEAVGALYKEEILIAFKKWADKNLPRNY</sequence>
<dbReference type="RefSeq" id="WP_204660475.1">
    <property type="nucleotide sequence ID" value="NZ_CP056775.1"/>
</dbReference>
<evidence type="ECO:0000256" key="1">
    <source>
        <dbReference type="SAM" id="MobiDB-lite"/>
    </source>
</evidence>
<evidence type="ECO:0000313" key="2">
    <source>
        <dbReference type="EMBL" id="QRQ99714.1"/>
    </source>
</evidence>
<keyword evidence="3" id="KW-1185">Reference proteome</keyword>
<dbReference type="EMBL" id="CP056775">
    <property type="protein sequence ID" value="QRQ99714.1"/>
    <property type="molecule type" value="Genomic_DNA"/>
</dbReference>
<dbReference type="Proteomes" id="UP000612680">
    <property type="component" value="Chromosome"/>
</dbReference>
<accession>A0ABX7I1I6</accession>
<reference evidence="2 3" key="1">
    <citation type="submission" date="2020-06" db="EMBL/GenBank/DDBJ databases">
        <title>Dyadobacter sandarakinus sp. nov., isolated from the soil of the Arctic Yellow River Station.</title>
        <authorList>
            <person name="Zhang Y."/>
            <person name="Peng F."/>
        </authorList>
    </citation>
    <scope>NUCLEOTIDE SEQUENCE [LARGE SCALE GENOMIC DNA]</scope>
    <source>
        <strain evidence="2 3">Q3-56</strain>
    </source>
</reference>
<protein>
    <recommendedName>
        <fullName evidence="4">Phage protein, HK97 gp10 family</fullName>
    </recommendedName>
</protein>
<name>A0ABX7I1I6_9BACT</name>
<proteinExistence type="predicted"/>
<organism evidence="2 3">
    <name type="scientific">Dyadobacter sandarakinus</name>
    <dbReference type="NCBI Taxonomy" id="2747268"/>
    <lineage>
        <taxon>Bacteria</taxon>
        <taxon>Pseudomonadati</taxon>
        <taxon>Bacteroidota</taxon>
        <taxon>Cytophagia</taxon>
        <taxon>Cytophagales</taxon>
        <taxon>Spirosomataceae</taxon>
        <taxon>Dyadobacter</taxon>
    </lineage>
</organism>